<dbReference type="GO" id="GO:0033290">
    <property type="term" value="C:eukaryotic 48S preinitiation complex"/>
    <property type="evidence" value="ECO:0007669"/>
    <property type="project" value="UniProtKB-UniRule"/>
</dbReference>
<keyword evidence="4 5" id="KW-0648">Protein biosynthesis</keyword>
<evidence type="ECO:0000256" key="5">
    <source>
        <dbReference type="HAMAP-Rule" id="MF_03006"/>
    </source>
</evidence>
<keyword evidence="1 5" id="KW-0963">Cytoplasm</keyword>
<dbReference type="InterPro" id="IPR035979">
    <property type="entry name" value="RBD_domain_sf"/>
</dbReference>
<name>A0ABD2I9S2_HETSC</name>
<dbReference type="InterPro" id="IPR000504">
    <property type="entry name" value="RRM_dom"/>
</dbReference>
<dbReference type="CDD" id="cd12408">
    <property type="entry name" value="RRM_eIF3G_like"/>
    <property type="match status" value="1"/>
</dbReference>
<dbReference type="PROSITE" id="PS50102">
    <property type="entry name" value="RRM"/>
    <property type="match status" value="1"/>
</dbReference>
<dbReference type="SMART" id="SM00360">
    <property type="entry name" value="RRM"/>
    <property type="match status" value="1"/>
</dbReference>
<comment type="caution">
    <text evidence="9">The sequence shown here is derived from an EMBL/GenBank/DDBJ whole genome shotgun (WGS) entry which is preliminary data.</text>
</comment>
<dbReference type="Pfam" id="PF00076">
    <property type="entry name" value="RRM_1"/>
    <property type="match status" value="1"/>
</dbReference>
<dbReference type="GO" id="GO:0003723">
    <property type="term" value="F:RNA binding"/>
    <property type="evidence" value="ECO:0007669"/>
    <property type="project" value="UniProtKB-UniRule"/>
</dbReference>
<proteinExistence type="inferred from homology"/>
<comment type="subunit">
    <text evidence="5">Component of the eukaryotic translation initiation factor 3 (eIF-3) complex.</text>
</comment>
<dbReference type="InterPro" id="IPR012677">
    <property type="entry name" value="Nucleotide-bd_a/b_plait_sf"/>
</dbReference>
<accession>A0ABD2I9S2</accession>
<keyword evidence="3 6" id="KW-0694">RNA-binding</keyword>
<evidence type="ECO:0000256" key="4">
    <source>
        <dbReference type="ARBA" id="ARBA00022917"/>
    </source>
</evidence>
<dbReference type="CDD" id="cd12933">
    <property type="entry name" value="eIF3G"/>
    <property type="match status" value="1"/>
</dbReference>
<dbReference type="GO" id="GO:0003743">
    <property type="term" value="F:translation initiation factor activity"/>
    <property type="evidence" value="ECO:0007669"/>
    <property type="project" value="UniProtKB-UniRule"/>
</dbReference>
<evidence type="ECO:0000313" key="9">
    <source>
        <dbReference type="EMBL" id="KAL3077119.1"/>
    </source>
</evidence>
<evidence type="ECO:0000256" key="6">
    <source>
        <dbReference type="PROSITE-ProRule" id="PRU00176"/>
    </source>
</evidence>
<dbReference type="Gene3D" id="3.30.70.330">
    <property type="match status" value="1"/>
</dbReference>
<protein>
    <recommendedName>
        <fullName evidence="5">Eukaryotic translation initiation factor 3 subunit G</fullName>
        <shortName evidence="5">eIF3g</shortName>
    </recommendedName>
    <alternativeName>
        <fullName evidence="5">Eukaryotic translation initiation factor 3 RNA-binding subunit</fullName>
        <shortName evidence="5">eIF-3 RNA-binding subunit</shortName>
    </alternativeName>
    <alternativeName>
        <fullName evidence="5">Eukaryotic translation initiation factor 3 subunit 4</fullName>
    </alternativeName>
</protein>
<dbReference type="SUPFAM" id="SSF54928">
    <property type="entry name" value="RNA-binding domain, RBD"/>
    <property type="match status" value="1"/>
</dbReference>
<dbReference type="AlphaFoldDB" id="A0ABD2I9S2"/>
<dbReference type="GO" id="GO:0016282">
    <property type="term" value="C:eukaryotic 43S preinitiation complex"/>
    <property type="evidence" value="ECO:0007669"/>
    <property type="project" value="UniProtKB-UniRule"/>
</dbReference>
<evidence type="ECO:0000256" key="2">
    <source>
        <dbReference type="ARBA" id="ARBA00022540"/>
    </source>
</evidence>
<dbReference type="PANTHER" id="PTHR10352">
    <property type="entry name" value="EUKARYOTIC TRANSLATION INITIATION FACTOR 3 SUBUNIT G"/>
    <property type="match status" value="1"/>
</dbReference>
<evidence type="ECO:0000256" key="7">
    <source>
        <dbReference type="SAM" id="MobiDB-lite"/>
    </source>
</evidence>
<comment type="function">
    <text evidence="5">RNA-binding component of the eukaryotic translation initiation factor 3 (eIF-3) complex, which is involved in protein synthesis of a specialized repertoire of mRNAs and, together with other initiation factors, stimulates binding of mRNA and methionyl-tRNAi to the 40S ribosome. The eIF-3 complex specifically targets and initiates translation of a subset of mRNAs involved in cell proliferation. This subunit can bind 18S rRNA.</text>
</comment>
<organism evidence="9 10">
    <name type="scientific">Heterodera schachtii</name>
    <name type="common">Sugarbeet cyst nematode worm</name>
    <name type="synonym">Tylenchus schachtii</name>
    <dbReference type="NCBI Taxonomy" id="97005"/>
    <lineage>
        <taxon>Eukaryota</taxon>
        <taxon>Metazoa</taxon>
        <taxon>Ecdysozoa</taxon>
        <taxon>Nematoda</taxon>
        <taxon>Chromadorea</taxon>
        <taxon>Rhabditida</taxon>
        <taxon>Tylenchina</taxon>
        <taxon>Tylenchomorpha</taxon>
        <taxon>Tylenchoidea</taxon>
        <taxon>Heteroderidae</taxon>
        <taxon>Heteroderinae</taxon>
        <taxon>Heterodera</taxon>
    </lineage>
</organism>
<dbReference type="GO" id="GO:0001732">
    <property type="term" value="P:formation of cytoplasmic translation initiation complex"/>
    <property type="evidence" value="ECO:0007669"/>
    <property type="project" value="UniProtKB-UniRule"/>
</dbReference>
<feature type="region of interest" description="Disordered" evidence="7">
    <location>
        <begin position="159"/>
        <end position="201"/>
    </location>
</feature>
<dbReference type="InterPro" id="IPR024675">
    <property type="entry name" value="eIF3g_N"/>
</dbReference>
<sequence>MSSNGTVSNQIGNLSNVGAIGNWVEAVDQETAQKRIEFLKDGIKTVIDYVDEPDGSKSKVIATYKVINKKVPRVVAERKKWKKFGTSKDDGPGPNIITTYVADEVEVQFTNRGGEQDDRDDKLAEALLKGQSSKAHCRFCKSDDHWSVTCPYKDMFKETSEEEQQEADKGGAKQTPGRYIPPSQRGGPAGERTMMTGGEQRHSDDYTVRITNLPEDSETLEDDLRAMFSRVGRIIRFYLARDKSTGRPKGFAFVTFATSMDAEKAIQDFNGAKLEHLILKVEWTKPSN</sequence>
<dbReference type="EMBL" id="JBICCN010000327">
    <property type="protein sequence ID" value="KAL3077119.1"/>
    <property type="molecule type" value="Genomic_DNA"/>
</dbReference>
<evidence type="ECO:0000256" key="1">
    <source>
        <dbReference type="ARBA" id="ARBA00022490"/>
    </source>
</evidence>
<dbReference type="Proteomes" id="UP001620645">
    <property type="component" value="Unassembled WGS sequence"/>
</dbReference>
<evidence type="ECO:0000259" key="8">
    <source>
        <dbReference type="PROSITE" id="PS50102"/>
    </source>
</evidence>
<dbReference type="InterPro" id="IPR017334">
    <property type="entry name" value="eIF3_g"/>
</dbReference>
<gene>
    <name evidence="9" type="ORF">niasHS_013108</name>
</gene>
<comment type="subcellular location">
    <subcellularLocation>
        <location evidence="5">Cytoplasm</location>
    </subcellularLocation>
</comment>
<dbReference type="GO" id="GO:0005852">
    <property type="term" value="C:eukaryotic translation initiation factor 3 complex"/>
    <property type="evidence" value="ECO:0007669"/>
    <property type="project" value="UniProtKB-UniRule"/>
</dbReference>
<evidence type="ECO:0000313" key="10">
    <source>
        <dbReference type="Proteomes" id="UP001620645"/>
    </source>
</evidence>
<dbReference type="PIRSF" id="PIRSF037949">
    <property type="entry name" value="Transl_init_eIF-3_RNA-bind"/>
    <property type="match status" value="1"/>
</dbReference>
<keyword evidence="10" id="KW-1185">Reference proteome</keyword>
<comment type="similarity">
    <text evidence="5">Belongs to the eIF-3 subunit G family.</text>
</comment>
<dbReference type="InterPro" id="IPR034240">
    <property type="entry name" value="eIF3G_RRM"/>
</dbReference>
<keyword evidence="2 5" id="KW-0396">Initiation factor</keyword>
<dbReference type="HAMAP" id="MF_03006">
    <property type="entry name" value="eIF3g"/>
    <property type="match status" value="1"/>
</dbReference>
<reference evidence="9 10" key="1">
    <citation type="submission" date="2024-10" db="EMBL/GenBank/DDBJ databases">
        <authorList>
            <person name="Kim D."/>
        </authorList>
    </citation>
    <scope>NUCLEOTIDE SEQUENCE [LARGE SCALE GENOMIC DNA]</scope>
    <source>
        <strain evidence="9">Taebaek</strain>
    </source>
</reference>
<feature type="domain" description="RRM" evidence="8">
    <location>
        <begin position="206"/>
        <end position="286"/>
    </location>
</feature>
<dbReference type="Pfam" id="PF12353">
    <property type="entry name" value="eIF3g"/>
    <property type="match status" value="1"/>
</dbReference>
<evidence type="ECO:0000256" key="3">
    <source>
        <dbReference type="ARBA" id="ARBA00022884"/>
    </source>
</evidence>